<dbReference type="GO" id="GO:0043709">
    <property type="term" value="P:cell adhesion involved in single-species biofilm formation"/>
    <property type="evidence" value="ECO:0007669"/>
    <property type="project" value="TreeGrafter"/>
</dbReference>
<dbReference type="SUPFAM" id="SSF55073">
    <property type="entry name" value="Nucleotide cyclase"/>
    <property type="match status" value="1"/>
</dbReference>
<dbReference type="PANTHER" id="PTHR45138">
    <property type="entry name" value="REGULATORY COMPONENTS OF SENSORY TRANSDUCTION SYSTEM"/>
    <property type="match status" value="1"/>
</dbReference>
<dbReference type="InterPro" id="IPR050469">
    <property type="entry name" value="Diguanylate_Cyclase"/>
</dbReference>
<dbReference type="Proteomes" id="UP000824248">
    <property type="component" value="Unassembled WGS sequence"/>
</dbReference>
<dbReference type="PANTHER" id="PTHR45138:SF9">
    <property type="entry name" value="DIGUANYLATE CYCLASE DGCM-RELATED"/>
    <property type="match status" value="1"/>
</dbReference>
<dbReference type="GO" id="GO:0005886">
    <property type="term" value="C:plasma membrane"/>
    <property type="evidence" value="ECO:0007669"/>
    <property type="project" value="TreeGrafter"/>
</dbReference>
<evidence type="ECO:0000259" key="5">
    <source>
        <dbReference type="PROSITE" id="PS50887"/>
    </source>
</evidence>
<evidence type="ECO:0000313" key="7">
    <source>
        <dbReference type="Proteomes" id="UP000824248"/>
    </source>
</evidence>
<dbReference type="InterPro" id="IPR029787">
    <property type="entry name" value="Nucleotide_cyclase"/>
</dbReference>
<sequence>MTRVEARQGASLDWRVEFRNTALESQYRRSMRMHDALQIRRTLWIVATLFLLFIPADYSLLGSGTTFTALTLMRCLVAISCLTFVRVITKRPVQAHRPLLLNLVYFITLNSLLLSILLHPGHTGLHISSLMAASLTIYLLVPNRLGRILFWNAYLNLGFLLITWLWKPMDPGMLKASLLILAFTNLMGWMTFSRLNQLQRKQFALLMDERSTNRQLQTEINERQLLESQLRQMASTDPLTGIPNRRHFFELAEREFSRAQREGTPLAICMVDIDRFKVLNDRHGHAVGDLVLSAVASCCASVLRDTDIIGRYGGEEFVIALPQADLATAEPIAERLRQKVHALDLPMIDGETRLSVTVGISQVLPQETALEMALQRADAALYAGKARSRNCVIIASETSAATNAET</sequence>
<proteinExistence type="predicted"/>
<comment type="catalytic activity">
    <reaction evidence="3">
        <text>2 GTP = 3',3'-c-di-GMP + 2 diphosphate</text>
        <dbReference type="Rhea" id="RHEA:24898"/>
        <dbReference type="ChEBI" id="CHEBI:33019"/>
        <dbReference type="ChEBI" id="CHEBI:37565"/>
        <dbReference type="ChEBI" id="CHEBI:58805"/>
        <dbReference type="EC" id="2.7.7.65"/>
    </reaction>
</comment>
<dbReference type="EC" id="2.7.7.65" evidence="2"/>
<evidence type="ECO:0000256" key="1">
    <source>
        <dbReference type="ARBA" id="ARBA00001946"/>
    </source>
</evidence>
<dbReference type="NCBIfam" id="TIGR00254">
    <property type="entry name" value="GGDEF"/>
    <property type="match status" value="1"/>
</dbReference>
<evidence type="ECO:0000256" key="4">
    <source>
        <dbReference type="SAM" id="Phobius"/>
    </source>
</evidence>
<evidence type="ECO:0000256" key="3">
    <source>
        <dbReference type="ARBA" id="ARBA00034247"/>
    </source>
</evidence>
<dbReference type="PROSITE" id="PS50887">
    <property type="entry name" value="GGDEF"/>
    <property type="match status" value="1"/>
</dbReference>
<feature type="transmembrane region" description="Helical" evidence="4">
    <location>
        <begin position="67"/>
        <end position="87"/>
    </location>
</feature>
<dbReference type="InterPro" id="IPR000160">
    <property type="entry name" value="GGDEF_dom"/>
</dbReference>
<protein>
    <recommendedName>
        <fullName evidence="2">diguanylate cyclase</fullName>
        <ecNumber evidence="2">2.7.7.65</ecNumber>
    </recommendedName>
</protein>
<reference evidence="6" key="2">
    <citation type="submission" date="2021-04" db="EMBL/GenBank/DDBJ databases">
        <authorList>
            <person name="Gilroy R."/>
        </authorList>
    </citation>
    <scope>NUCLEOTIDE SEQUENCE</scope>
    <source>
        <strain evidence="6">1193</strain>
    </source>
</reference>
<dbReference type="Pfam" id="PF00990">
    <property type="entry name" value="GGDEF"/>
    <property type="match status" value="1"/>
</dbReference>
<reference evidence="6" key="1">
    <citation type="journal article" date="2021" name="PeerJ">
        <title>Extensive microbial diversity within the chicken gut microbiome revealed by metagenomics and culture.</title>
        <authorList>
            <person name="Gilroy R."/>
            <person name="Ravi A."/>
            <person name="Getino M."/>
            <person name="Pursley I."/>
            <person name="Horton D.L."/>
            <person name="Alikhan N.F."/>
            <person name="Baker D."/>
            <person name="Gharbi K."/>
            <person name="Hall N."/>
            <person name="Watson M."/>
            <person name="Adriaenssens E.M."/>
            <person name="Foster-Nyarko E."/>
            <person name="Jarju S."/>
            <person name="Secka A."/>
            <person name="Antonio M."/>
            <person name="Oren A."/>
            <person name="Chaudhuri R.R."/>
            <person name="La Ragione R."/>
            <person name="Hildebrand F."/>
            <person name="Pallen M.J."/>
        </authorList>
    </citation>
    <scope>NUCLEOTIDE SEQUENCE</scope>
    <source>
        <strain evidence="6">1193</strain>
    </source>
</reference>
<feature type="transmembrane region" description="Helical" evidence="4">
    <location>
        <begin position="148"/>
        <end position="166"/>
    </location>
</feature>
<dbReference type="GO" id="GO:1902201">
    <property type="term" value="P:negative regulation of bacterial-type flagellum-dependent cell motility"/>
    <property type="evidence" value="ECO:0007669"/>
    <property type="project" value="TreeGrafter"/>
</dbReference>
<gene>
    <name evidence="6" type="ORF">H9854_09030</name>
</gene>
<evidence type="ECO:0000313" key="6">
    <source>
        <dbReference type="EMBL" id="HIX62359.1"/>
    </source>
</evidence>
<organism evidence="6 7">
    <name type="scientific">Candidatus Halomonas stercoripullorum</name>
    <dbReference type="NCBI Taxonomy" id="2838617"/>
    <lineage>
        <taxon>Bacteria</taxon>
        <taxon>Pseudomonadati</taxon>
        <taxon>Pseudomonadota</taxon>
        <taxon>Gammaproteobacteria</taxon>
        <taxon>Oceanospirillales</taxon>
        <taxon>Halomonadaceae</taxon>
        <taxon>Halomonas</taxon>
    </lineage>
</organism>
<dbReference type="AlphaFoldDB" id="A0A9D1WNW6"/>
<keyword evidence="4" id="KW-1133">Transmembrane helix</keyword>
<dbReference type="InterPro" id="IPR043128">
    <property type="entry name" value="Rev_trsase/Diguanyl_cyclase"/>
</dbReference>
<accession>A0A9D1WNW6</accession>
<feature type="transmembrane region" description="Helical" evidence="4">
    <location>
        <begin position="172"/>
        <end position="192"/>
    </location>
</feature>
<comment type="cofactor">
    <cofactor evidence="1">
        <name>Mg(2+)</name>
        <dbReference type="ChEBI" id="CHEBI:18420"/>
    </cofactor>
</comment>
<dbReference type="SMART" id="SM00267">
    <property type="entry name" value="GGDEF"/>
    <property type="match status" value="1"/>
</dbReference>
<keyword evidence="4" id="KW-0472">Membrane</keyword>
<dbReference type="EMBL" id="DXFC01000271">
    <property type="protein sequence ID" value="HIX62359.1"/>
    <property type="molecule type" value="Genomic_DNA"/>
</dbReference>
<dbReference type="GO" id="GO:0052621">
    <property type="term" value="F:diguanylate cyclase activity"/>
    <property type="evidence" value="ECO:0007669"/>
    <property type="project" value="UniProtKB-EC"/>
</dbReference>
<feature type="domain" description="GGDEF" evidence="5">
    <location>
        <begin position="264"/>
        <end position="397"/>
    </location>
</feature>
<evidence type="ECO:0000256" key="2">
    <source>
        <dbReference type="ARBA" id="ARBA00012528"/>
    </source>
</evidence>
<feature type="transmembrane region" description="Helical" evidence="4">
    <location>
        <begin position="42"/>
        <end position="61"/>
    </location>
</feature>
<dbReference type="CDD" id="cd01949">
    <property type="entry name" value="GGDEF"/>
    <property type="match status" value="1"/>
</dbReference>
<feature type="transmembrane region" description="Helical" evidence="4">
    <location>
        <begin position="99"/>
        <end position="118"/>
    </location>
</feature>
<dbReference type="FunFam" id="3.30.70.270:FF:000001">
    <property type="entry name" value="Diguanylate cyclase domain protein"/>
    <property type="match status" value="1"/>
</dbReference>
<comment type="caution">
    <text evidence="6">The sequence shown here is derived from an EMBL/GenBank/DDBJ whole genome shotgun (WGS) entry which is preliminary data.</text>
</comment>
<dbReference type="Gene3D" id="3.30.70.270">
    <property type="match status" value="1"/>
</dbReference>
<feature type="transmembrane region" description="Helical" evidence="4">
    <location>
        <begin position="124"/>
        <end position="141"/>
    </location>
</feature>
<name>A0A9D1WNW6_9GAMM</name>
<keyword evidence="4" id="KW-0812">Transmembrane</keyword>